<protein>
    <submittedName>
        <fullName evidence="2">Uncharacterized protein</fullName>
    </submittedName>
</protein>
<sequence>MHAFSILPFILLVSASAPSLKHRTPSFQSQLPGEDGLYCPSKDYYCCPSLETWITHFPCENPKRVKSPQKCYKKQQWACCIPGDDKTAWCSTGSVEDYAYRAGKRESFFAIGRGAMTKKEEETLRPKGQRVTE</sequence>
<feature type="chain" id="PRO_5026223022" evidence="1">
    <location>
        <begin position="16"/>
        <end position="133"/>
    </location>
</feature>
<dbReference type="EMBL" id="MU005597">
    <property type="protein sequence ID" value="KAF2680397.1"/>
    <property type="molecule type" value="Genomic_DNA"/>
</dbReference>
<evidence type="ECO:0000313" key="3">
    <source>
        <dbReference type="Proteomes" id="UP000799291"/>
    </source>
</evidence>
<accession>A0A6G1IQ74</accession>
<reference evidence="2" key="1">
    <citation type="journal article" date="2020" name="Stud. Mycol.">
        <title>101 Dothideomycetes genomes: a test case for predicting lifestyles and emergence of pathogens.</title>
        <authorList>
            <person name="Haridas S."/>
            <person name="Albert R."/>
            <person name="Binder M."/>
            <person name="Bloem J."/>
            <person name="Labutti K."/>
            <person name="Salamov A."/>
            <person name="Andreopoulos B."/>
            <person name="Baker S."/>
            <person name="Barry K."/>
            <person name="Bills G."/>
            <person name="Bluhm B."/>
            <person name="Cannon C."/>
            <person name="Castanera R."/>
            <person name="Culley D."/>
            <person name="Daum C."/>
            <person name="Ezra D."/>
            <person name="Gonzalez J."/>
            <person name="Henrissat B."/>
            <person name="Kuo A."/>
            <person name="Liang C."/>
            <person name="Lipzen A."/>
            <person name="Lutzoni F."/>
            <person name="Magnuson J."/>
            <person name="Mondo S."/>
            <person name="Nolan M."/>
            <person name="Ohm R."/>
            <person name="Pangilinan J."/>
            <person name="Park H.-J."/>
            <person name="Ramirez L."/>
            <person name="Alfaro M."/>
            <person name="Sun H."/>
            <person name="Tritt A."/>
            <person name="Yoshinaga Y."/>
            <person name="Zwiers L.-H."/>
            <person name="Turgeon B."/>
            <person name="Goodwin S."/>
            <person name="Spatafora J."/>
            <person name="Crous P."/>
            <person name="Grigoriev I."/>
        </authorList>
    </citation>
    <scope>NUCLEOTIDE SEQUENCE</scope>
    <source>
        <strain evidence="2">CBS 122367</strain>
    </source>
</reference>
<evidence type="ECO:0000313" key="2">
    <source>
        <dbReference type="EMBL" id="KAF2680397.1"/>
    </source>
</evidence>
<gene>
    <name evidence="2" type="ORF">K458DRAFT_94982</name>
</gene>
<keyword evidence="3" id="KW-1185">Reference proteome</keyword>
<name>A0A6G1IQ74_9PLEO</name>
<dbReference type="Proteomes" id="UP000799291">
    <property type="component" value="Unassembled WGS sequence"/>
</dbReference>
<dbReference type="AlphaFoldDB" id="A0A6G1IQ74"/>
<evidence type="ECO:0000256" key="1">
    <source>
        <dbReference type="SAM" id="SignalP"/>
    </source>
</evidence>
<feature type="signal peptide" evidence="1">
    <location>
        <begin position="1"/>
        <end position="15"/>
    </location>
</feature>
<keyword evidence="1" id="KW-0732">Signal</keyword>
<proteinExistence type="predicted"/>
<organism evidence="2 3">
    <name type="scientific">Lentithecium fluviatile CBS 122367</name>
    <dbReference type="NCBI Taxonomy" id="1168545"/>
    <lineage>
        <taxon>Eukaryota</taxon>
        <taxon>Fungi</taxon>
        <taxon>Dikarya</taxon>
        <taxon>Ascomycota</taxon>
        <taxon>Pezizomycotina</taxon>
        <taxon>Dothideomycetes</taxon>
        <taxon>Pleosporomycetidae</taxon>
        <taxon>Pleosporales</taxon>
        <taxon>Massarineae</taxon>
        <taxon>Lentitheciaceae</taxon>
        <taxon>Lentithecium</taxon>
    </lineage>
</organism>